<feature type="domain" description="3-hydroxyacyl-CoA dehydrogenase NAD binding" evidence="4">
    <location>
        <begin position="6"/>
        <end position="186"/>
    </location>
</feature>
<dbReference type="InterPro" id="IPR022694">
    <property type="entry name" value="3-OHacyl-CoA_DH"/>
</dbReference>
<evidence type="ECO:0000313" key="6">
    <source>
        <dbReference type="Proteomes" id="UP000011519"/>
    </source>
</evidence>
<dbReference type="PANTHER" id="PTHR48075:SF5">
    <property type="entry name" value="3-HYDROXYBUTYRYL-COA DEHYDROGENASE"/>
    <property type="match status" value="1"/>
</dbReference>
<organism evidence="5 6">
    <name type="scientific">Natrialba hulunbeirensis JCM 10989</name>
    <dbReference type="NCBI Taxonomy" id="1227493"/>
    <lineage>
        <taxon>Archaea</taxon>
        <taxon>Methanobacteriati</taxon>
        <taxon>Methanobacteriota</taxon>
        <taxon>Stenosarchaea group</taxon>
        <taxon>Halobacteria</taxon>
        <taxon>Halobacteriales</taxon>
        <taxon>Natrialbaceae</taxon>
        <taxon>Natrialba</taxon>
    </lineage>
</organism>
<dbReference type="SUPFAM" id="SSF48179">
    <property type="entry name" value="6-phosphogluconate dehydrogenase C-terminal domain-like"/>
    <property type="match status" value="1"/>
</dbReference>
<dbReference type="Pfam" id="PF02737">
    <property type="entry name" value="3HCDH_N"/>
    <property type="match status" value="1"/>
</dbReference>
<evidence type="ECO:0000313" key="5">
    <source>
        <dbReference type="EMBL" id="ELY87882.1"/>
    </source>
</evidence>
<dbReference type="InterPro" id="IPR006108">
    <property type="entry name" value="3HC_DH_C"/>
</dbReference>
<dbReference type="Gene3D" id="3.40.50.720">
    <property type="entry name" value="NAD(P)-binding Rossmann-like Domain"/>
    <property type="match status" value="1"/>
</dbReference>
<evidence type="ECO:0000259" key="4">
    <source>
        <dbReference type="Pfam" id="PF02737"/>
    </source>
</evidence>
<dbReference type="Gene3D" id="1.10.1040.10">
    <property type="entry name" value="N-(1-d-carboxylethyl)-l-norvaline Dehydrogenase, domain 2"/>
    <property type="match status" value="1"/>
</dbReference>
<comment type="caution">
    <text evidence="5">The sequence shown here is derived from an EMBL/GenBank/DDBJ whole genome shotgun (WGS) entry which is preliminary data.</text>
</comment>
<feature type="site" description="Important for catalytic activity" evidence="2">
    <location>
        <position position="143"/>
    </location>
</feature>
<dbReference type="GO" id="GO:0070403">
    <property type="term" value="F:NAD+ binding"/>
    <property type="evidence" value="ECO:0007669"/>
    <property type="project" value="InterPro"/>
</dbReference>
<dbReference type="GO" id="GO:0006631">
    <property type="term" value="P:fatty acid metabolic process"/>
    <property type="evidence" value="ECO:0007669"/>
    <property type="project" value="InterPro"/>
</dbReference>
<gene>
    <name evidence="5" type="ORF">C483_18333</name>
</gene>
<dbReference type="SUPFAM" id="SSF51735">
    <property type="entry name" value="NAD(P)-binding Rossmann-fold domains"/>
    <property type="match status" value="1"/>
</dbReference>
<dbReference type="OrthoDB" id="51300at2157"/>
<sequence length="245" mass="26317">MSQGPVAVIGGGIMGAGIAQVLARAGYEVRVRELSDELVDEARDRLVSGNYGLDDAVEGGYLDEDEKQNILDRISFTTDMEEAAAGTAFVIEAVTEDLAIKGQVFRELDAVTDEQPLYSNTSGFSVTAIANAVSDPSRVAVTHFFNPVPIMSMVEIVEAPETDQAVVDRAEDLVDELGKTRITIDDDPGSYGFVANRCHAAMREEAQTIVDEGIATEAQVDKALEEGYNLPAGPFALRGIGEEWE</sequence>
<dbReference type="InterPro" id="IPR006176">
    <property type="entry name" value="3-OHacyl-CoA_DH_NAD-bd"/>
</dbReference>
<accession>L9ZQP3</accession>
<proteinExistence type="predicted"/>
<name>L9ZQP3_9EURY</name>
<keyword evidence="1" id="KW-0560">Oxidoreductase</keyword>
<protein>
    <submittedName>
        <fullName evidence="5">3-hydroxyacyl-CoA dehydrogenase NAD-binding protein</fullName>
    </submittedName>
</protein>
<keyword evidence="6" id="KW-1185">Reference proteome</keyword>
<dbReference type="Pfam" id="PF00725">
    <property type="entry name" value="3HCDH"/>
    <property type="match status" value="1"/>
</dbReference>
<dbReference type="AlphaFoldDB" id="L9ZQP3"/>
<dbReference type="PIRSF" id="PIRSF000105">
    <property type="entry name" value="HCDH"/>
    <property type="match status" value="1"/>
</dbReference>
<dbReference type="PATRIC" id="fig|1227493.4.peg.3690"/>
<evidence type="ECO:0000259" key="3">
    <source>
        <dbReference type="Pfam" id="PF00725"/>
    </source>
</evidence>
<dbReference type="Proteomes" id="UP000011519">
    <property type="component" value="Unassembled WGS sequence"/>
</dbReference>
<evidence type="ECO:0000256" key="1">
    <source>
        <dbReference type="ARBA" id="ARBA00023002"/>
    </source>
</evidence>
<dbReference type="InterPro" id="IPR013328">
    <property type="entry name" value="6PGD_dom2"/>
</dbReference>
<dbReference type="InterPro" id="IPR036291">
    <property type="entry name" value="NAD(P)-bd_dom_sf"/>
</dbReference>
<dbReference type="STRING" id="1227493.C483_18333"/>
<feature type="domain" description="3-hydroxyacyl-CoA dehydrogenase C-terminal" evidence="3">
    <location>
        <begin position="192"/>
        <end position="237"/>
    </location>
</feature>
<dbReference type="PANTHER" id="PTHR48075">
    <property type="entry name" value="3-HYDROXYACYL-COA DEHYDROGENASE FAMILY PROTEIN"/>
    <property type="match status" value="1"/>
</dbReference>
<dbReference type="InterPro" id="IPR008927">
    <property type="entry name" value="6-PGluconate_DH-like_C_sf"/>
</dbReference>
<dbReference type="EMBL" id="AOIM01000041">
    <property type="protein sequence ID" value="ELY87882.1"/>
    <property type="molecule type" value="Genomic_DNA"/>
</dbReference>
<dbReference type="RefSeq" id="WP_006654795.1">
    <property type="nucleotide sequence ID" value="NZ_AOIM01000041.1"/>
</dbReference>
<evidence type="ECO:0000256" key="2">
    <source>
        <dbReference type="PIRSR" id="PIRSR000105-1"/>
    </source>
</evidence>
<dbReference type="GO" id="GO:0016616">
    <property type="term" value="F:oxidoreductase activity, acting on the CH-OH group of donors, NAD or NADP as acceptor"/>
    <property type="evidence" value="ECO:0007669"/>
    <property type="project" value="InterPro"/>
</dbReference>
<reference evidence="5 6" key="1">
    <citation type="journal article" date="2014" name="PLoS Genet.">
        <title>Phylogenetically driven sequencing of extremely halophilic archaea reveals strategies for static and dynamic osmo-response.</title>
        <authorList>
            <person name="Becker E.A."/>
            <person name="Seitzer P.M."/>
            <person name="Tritt A."/>
            <person name="Larsen D."/>
            <person name="Krusor M."/>
            <person name="Yao A.I."/>
            <person name="Wu D."/>
            <person name="Madern D."/>
            <person name="Eisen J.A."/>
            <person name="Darling A.E."/>
            <person name="Facciotti M.T."/>
        </authorList>
    </citation>
    <scope>NUCLEOTIDE SEQUENCE [LARGE SCALE GENOMIC DNA]</scope>
    <source>
        <strain evidence="5 6">JCM 10989</strain>
    </source>
</reference>